<evidence type="ECO:0000313" key="3">
    <source>
        <dbReference type="Proteomes" id="UP000050940"/>
    </source>
</evidence>
<dbReference type="PANTHER" id="PTHR40078:SF1">
    <property type="entry name" value="INTEGRAL MEMBRANE PROTEIN"/>
    <property type="match status" value="1"/>
</dbReference>
<feature type="transmembrane region" description="Helical" evidence="1">
    <location>
        <begin position="175"/>
        <end position="194"/>
    </location>
</feature>
<organism evidence="2 3">
    <name type="scientific">Stenotrophomonas daejeonensis</name>
    <dbReference type="NCBI Taxonomy" id="659018"/>
    <lineage>
        <taxon>Bacteria</taxon>
        <taxon>Pseudomonadati</taxon>
        <taxon>Pseudomonadota</taxon>
        <taxon>Gammaproteobacteria</taxon>
        <taxon>Lysobacterales</taxon>
        <taxon>Lysobacteraceae</taxon>
        <taxon>Stenotrophomonas</taxon>
    </lineage>
</organism>
<dbReference type="InterPro" id="IPR038750">
    <property type="entry name" value="YczE/YyaS-like"/>
</dbReference>
<name>A0A0R0E1T5_9GAMM</name>
<dbReference type="Pfam" id="PF19700">
    <property type="entry name" value="DUF6198"/>
    <property type="match status" value="1"/>
</dbReference>
<reference evidence="2 3" key="1">
    <citation type="submission" date="2015-05" db="EMBL/GenBank/DDBJ databases">
        <title>Genome sequencing and analysis of members of genus Stenotrophomonas.</title>
        <authorList>
            <person name="Patil P.P."/>
            <person name="Midha S."/>
            <person name="Patil P.B."/>
        </authorList>
    </citation>
    <scope>NUCLEOTIDE SEQUENCE [LARGE SCALE GENOMIC DNA]</scope>
    <source>
        <strain evidence="2 3">JCM 16244</strain>
    </source>
</reference>
<keyword evidence="1" id="KW-0472">Membrane</keyword>
<dbReference type="PATRIC" id="fig|659018.3.peg.2761"/>
<feature type="transmembrane region" description="Helical" evidence="1">
    <location>
        <begin position="53"/>
        <end position="70"/>
    </location>
</feature>
<sequence>MPMSRTALAPRLLQLLPGLFLFGIASSLMIRAGIGIAPWDVLAQGIAQRSGWSFGLASNLVSIAVLSMWWPLRQRPGLGTVLNALLVGPSAQCGLNLIPAPQGLPMQLLLFAAGLVLLAVATGLYIGAHLGPGPRDGLMTGLHARTGRAIWKVRTLIEASALAVGWWLGGNVGPGTLAFALLIGPLCGITLPLFDRDRRHPPAATASLPDQAPK</sequence>
<dbReference type="PANTHER" id="PTHR40078">
    <property type="entry name" value="INTEGRAL MEMBRANE PROTEIN-RELATED"/>
    <property type="match status" value="1"/>
</dbReference>
<proteinExistence type="predicted"/>
<keyword evidence="3" id="KW-1185">Reference proteome</keyword>
<evidence type="ECO:0000256" key="1">
    <source>
        <dbReference type="SAM" id="Phobius"/>
    </source>
</evidence>
<keyword evidence="1" id="KW-0812">Transmembrane</keyword>
<keyword evidence="1" id="KW-1133">Transmembrane helix</keyword>
<dbReference type="AlphaFoldDB" id="A0A0R0E1T5"/>
<evidence type="ECO:0000313" key="2">
    <source>
        <dbReference type="EMBL" id="KRG88171.1"/>
    </source>
</evidence>
<protein>
    <submittedName>
        <fullName evidence="2">Membrane protein</fullName>
    </submittedName>
</protein>
<comment type="caution">
    <text evidence="2">The sequence shown here is derived from an EMBL/GenBank/DDBJ whole genome shotgun (WGS) entry which is preliminary data.</text>
</comment>
<feature type="transmembrane region" description="Helical" evidence="1">
    <location>
        <begin position="104"/>
        <end position="128"/>
    </location>
</feature>
<dbReference type="STRING" id="659018.ABB34_01390"/>
<accession>A0A0R0E1T5</accession>
<dbReference type="Proteomes" id="UP000050940">
    <property type="component" value="Unassembled WGS sequence"/>
</dbReference>
<dbReference type="EMBL" id="LDJP01000008">
    <property type="protein sequence ID" value="KRG88171.1"/>
    <property type="molecule type" value="Genomic_DNA"/>
</dbReference>
<gene>
    <name evidence="2" type="ORF">ABB34_01390</name>
</gene>